<feature type="region of interest" description="Disordered" evidence="1">
    <location>
        <begin position="39"/>
        <end position="58"/>
    </location>
</feature>
<feature type="compositionally biased region" description="Low complexity" evidence="1">
    <location>
        <begin position="39"/>
        <end position="54"/>
    </location>
</feature>
<sequence length="70" mass="8173">NECLARVCGICASLEHPTNTCPTIQEIDVNFFGIYPNQPRQQQQNYNPYSQTYNSGWKDHQNLKWGQQQQ</sequence>
<evidence type="ECO:0000313" key="2">
    <source>
        <dbReference type="EMBL" id="KYP33539.1"/>
    </source>
</evidence>
<dbReference type="AlphaFoldDB" id="A0A151QTA0"/>
<dbReference type="Proteomes" id="UP000075243">
    <property type="component" value="Unassembled WGS sequence"/>
</dbReference>
<reference evidence="2" key="1">
    <citation type="journal article" date="2012" name="Nat. Biotechnol.">
        <title>Draft genome sequence of pigeonpea (Cajanus cajan), an orphan legume crop of resource-poor farmers.</title>
        <authorList>
            <person name="Varshney R.K."/>
            <person name="Chen W."/>
            <person name="Li Y."/>
            <person name="Bharti A.K."/>
            <person name="Saxena R.K."/>
            <person name="Schlueter J.A."/>
            <person name="Donoghue M.T."/>
            <person name="Azam S."/>
            <person name="Fan G."/>
            <person name="Whaley A.M."/>
            <person name="Farmer A.D."/>
            <person name="Sheridan J."/>
            <person name="Iwata A."/>
            <person name="Tuteja R."/>
            <person name="Penmetsa R.V."/>
            <person name="Wu W."/>
            <person name="Upadhyaya H.D."/>
            <person name="Yang S.P."/>
            <person name="Shah T."/>
            <person name="Saxena K.B."/>
            <person name="Michael T."/>
            <person name="McCombie W.R."/>
            <person name="Yang B."/>
            <person name="Zhang G."/>
            <person name="Yang H."/>
            <person name="Wang J."/>
            <person name="Spillane C."/>
            <person name="Cook D.R."/>
            <person name="May G.D."/>
            <person name="Xu X."/>
            <person name="Jackson S.A."/>
        </authorList>
    </citation>
    <scope>NUCLEOTIDE SEQUENCE [LARGE SCALE GENOMIC DNA]</scope>
</reference>
<protein>
    <submittedName>
        <fullName evidence="2">Uncharacterized protein</fullName>
    </submittedName>
</protein>
<accession>A0A151QTA0</accession>
<name>A0A151QTA0_CAJCA</name>
<evidence type="ECO:0000256" key="1">
    <source>
        <dbReference type="SAM" id="MobiDB-lite"/>
    </source>
</evidence>
<keyword evidence="3" id="KW-1185">Reference proteome</keyword>
<feature type="non-terminal residue" evidence="2">
    <location>
        <position position="1"/>
    </location>
</feature>
<dbReference type="Gramene" id="C.cajan_45483.t">
    <property type="protein sequence ID" value="C.cajan_45483.t"/>
    <property type="gene ID" value="C.cajan_45483"/>
</dbReference>
<organism evidence="2 3">
    <name type="scientific">Cajanus cajan</name>
    <name type="common">Pigeon pea</name>
    <name type="synonym">Cajanus indicus</name>
    <dbReference type="NCBI Taxonomy" id="3821"/>
    <lineage>
        <taxon>Eukaryota</taxon>
        <taxon>Viridiplantae</taxon>
        <taxon>Streptophyta</taxon>
        <taxon>Embryophyta</taxon>
        <taxon>Tracheophyta</taxon>
        <taxon>Spermatophyta</taxon>
        <taxon>Magnoliopsida</taxon>
        <taxon>eudicotyledons</taxon>
        <taxon>Gunneridae</taxon>
        <taxon>Pentapetalae</taxon>
        <taxon>rosids</taxon>
        <taxon>fabids</taxon>
        <taxon>Fabales</taxon>
        <taxon>Fabaceae</taxon>
        <taxon>Papilionoideae</taxon>
        <taxon>50 kb inversion clade</taxon>
        <taxon>NPAAA clade</taxon>
        <taxon>indigoferoid/millettioid clade</taxon>
        <taxon>Phaseoleae</taxon>
        <taxon>Cajanus</taxon>
    </lineage>
</organism>
<proteinExistence type="predicted"/>
<evidence type="ECO:0000313" key="3">
    <source>
        <dbReference type="Proteomes" id="UP000075243"/>
    </source>
</evidence>
<dbReference type="EMBL" id="KQ484851">
    <property type="protein sequence ID" value="KYP33539.1"/>
    <property type="molecule type" value="Genomic_DNA"/>
</dbReference>
<gene>
    <name evidence="2" type="ORF">KK1_045602</name>
</gene>